<dbReference type="EMBL" id="EU960233">
    <property type="protein sequence ID" value="ACG32351.1"/>
    <property type="molecule type" value="mRNA"/>
</dbReference>
<proteinExistence type="evidence at transcript level"/>
<evidence type="ECO:0000313" key="2">
    <source>
        <dbReference type="EMBL" id="ACG32351.1"/>
    </source>
</evidence>
<protein>
    <recommendedName>
        <fullName evidence="3">Secreted protein</fullName>
    </recommendedName>
</protein>
<evidence type="ECO:0008006" key="3">
    <source>
        <dbReference type="Google" id="ProtNLM"/>
    </source>
</evidence>
<reference evidence="2" key="1">
    <citation type="journal article" date="2009" name="Plant Mol. Biol.">
        <title>Insights into corn genes derived from large-scale cDNA sequencing.</title>
        <authorList>
            <person name="Alexandrov N.N."/>
            <person name="Brover V.V."/>
            <person name="Freidin S."/>
            <person name="Troukhan M.E."/>
            <person name="Tatarinova T.V."/>
            <person name="Zhang H."/>
            <person name="Swaller T.J."/>
            <person name="Lu Y.P."/>
            <person name="Bouck J."/>
            <person name="Flavell R.B."/>
            <person name="Feldmann K.A."/>
        </authorList>
    </citation>
    <scope>NUCLEOTIDE SEQUENCE</scope>
</reference>
<feature type="chain" id="PRO_5002850002" description="Secreted protein" evidence="1">
    <location>
        <begin position="33"/>
        <end position="101"/>
    </location>
</feature>
<keyword evidence="1" id="KW-0732">Signal</keyword>
<feature type="signal peptide" evidence="1">
    <location>
        <begin position="1"/>
        <end position="32"/>
    </location>
</feature>
<accession>B6T5G8</accession>
<organism evidence="2">
    <name type="scientific">Zea mays</name>
    <name type="common">Maize</name>
    <dbReference type="NCBI Taxonomy" id="4577"/>
    <lineage>
        <taxon>Eukaryota</taxon>
        <taxon>Viridiplantae</taxon>
        <taxon>Streptophyta</taxon>
        <taxon>Embryophyta</taxon>
        <taxon>Tracheophyta</taxon>
        <taxon>Spermatophyta</taxon>
        <taxon>Magnoliopsida</taxon>
        <taxon>Liliopsida</taxon>
        <taxon>Poales</taxon>
        <taxon>Poaceae</taxon>
        <taxon>PACMAD clade</taxon>
        <taxon>Panicoideae</taxon>
        <taxon>Andropogonodae</taxon>
        <taxon>Andropogoneae</taxon>
        <taxon>Tripsacinae</taxon>
        <taxon>Zea</taxon>
    </lineage>
</organism>
<sequence>MRRNISRVSTSPACFFCSVAWLCSRWIVPAASRMMSTCEPWRGYVVVCSGSVLLSSRSLFICTNSSICVGCRNTKTLQMVRIGIWKVQSIDRWISCFYCLA</sequence>
<evidence type="ECO:0000256" key="1">
    <source>
        <dbReference type="SAM" id="SignalP"/>
    </source>
</evidence>
<name>B6T5G8_MAIZE</name>
<dbReference type="AlphaFoldDB" id="B6T5G8"/>